<dbReference type="PANTHER" id="PTHR43153">
    <property type="entry name" value="ELECTRON TRANSFER FLAVOPROTEIN ALPHA"/>
    <property type="match status" value="1"/>
</dbReference>
<evidence type="ECO:0000256" key="3">
    <source>
        <dbReference type="ARBA" id="ARBA00022630"/>
    </source>
</evidence>
<keyword evidence="3" id="KW-0285">Flavoprotein</keyword>
<dbReference type="OrthoDB" id="9770286at2"/>
<dbReference type="SMART" id="SM00893">
    <property type="entry name" value="ETF"/>
    <property type="match status" value="1"/>
</dbReference>
<dbReference type="EMBL" id="CP019646">
    <property type="protein sequence ID" value="AQQ70578.1"/>
    <property type="molecule type" value="Genomic_DNA"/>
</dbReference>
<dbReference type="GO" id="GO:0009055">
    <property type="term" value="F:electron transfer activity"/>
    <property type="evidence" value="ECO:0007669"/>
    <property type="project" value="InterPro"/>
</dbReference>
<proteinExistence type="inferred from homology"/>
<dbReference type="KEGG" id="pbas:SMSP2_00931"/>
<evidence type="ECO:0000256" key="5">
    <source>
        <dbReference type="ARBA" id="ARBA00022982"/>
    </source>
</evidence>
<comment type="similarity">
    <text evidence="1">Belongs to the ETF alpha-subunit/FixB family.</text>
</comment>
<keyword evidence="4 6" id="KW-0274">FAD</keyword>
<dbReference type="InterPro" id="IPR014729">
    <property type="entry name" value="Rossmann-like_a/b/a_fold"/>
</dbReference>
<evidence type="ECO:0000313" key="9">
    <source>
        <dbReference type="Proteomes" id="UP000188181"/>
    </source>
</evidence>
<dbReference type="AlphaFoldDB" id="A0A1Q2MDF1"/>
<feature type="binding site" evidence="6">
    <location>
        <begin position="287"/>
        <end position="294"/>
    </location>
    <ligand>
        <name>FAD</name>
        <dbReference type="ChEBI" id="CHEBI:57692"/>
    </ligand>
</feature>
<keyword evidence="2" id="KW-0813">Transport</keyword>
<evidence type="ECO:0000256" key="4">
    <source>
        <dbReference type="ARBA" id="ARBA00022827"/>
    </source>
</evidence>
<dbReference type="PANTHER" id="PTHR43153:SF1">
    <property type="entry name" value="ELECTRON TRANSFER FLAVOPROTEIN SUBUNIT ALPHA, MITOCHONDRIAL"/>
    <property type="match status" value="1"/>
</dbReference>
<evidence type="ECO:0000256" key="6">
    <source>
        <dbReference type="PIRSR" id="PIRSR000089-1"/>
    </source>
</evidence>
<dbReference type="InterPro" id="IPR001308">
    <property type="entry name" value="ETF_a/FixB"/>
</dbReference>
<feature type="binding site" evidence="6">
    <location>
        <position position="308"/>
    </location>
    <ligand>
        <name>FAD</name>
        <dbReference type="ChEBI" id="CHEBI:57692"/>
    </ligand>
</feature>
<protein>
    <submittedName>
        <fullName evidence="8">Electron transfer flavoprotein large subunit</fullName>
    </submittedName>
</protein>
<keyword evidence="9" id="KW-1185">Reference proteome</keyword>
<dbReference type="SUPFAM" id="SSF52402">
    <property type="entry name" value="Adenine nucleotide alpha hydrolases-like"/>
    <property type="match status" value="1"/>
</dbReference>
<feature type="domain" description="Electron transfer flavoprotein alpha/beta-subunit N-terminal" evidence="7">
    <location>
        <begin position="10"/>
        <end position="208"/>
    </location>
</feature>
<organism evidence="8 9">
    <name type="scientific">Limihaloglobus sulfuriphilus</name>
    <dbReference type="NCBI Taxonomy" id="1851148"/>
    <lineage>
        <taxon>Bacteria</taxon>
        <taxon>Pseudomonadati</taxon>
        <taxon>Planctomycetota</taxon>
        <taxon>Phycisphaerae</taxon>
        <taxon>Sedimentisphaerales</taxon>
        <taxon>Sedimentisphaeraceae</taxon>
        <taxon>Limihaloglobus</taxon>
    </lineage>
</organism>
<reference evidence="9" key="1">
    <citation type="submission" date="2017-02" db="EMBL/GenBank/DDBJ databases">
        <title>Comparative genomics and description of representatives of a novel lineage of planctomycetes thriving in anoxic sediments.</title>
        <authorList>
            <person name="Spring S."/>
            <person name="Bunk B."/>
            <person name="Sproer C."/>
        </authorList>
    </citation>
    <scope>NUCLEOTIDE SEQUENCE [LARGE SCALE GENOMIC DNA]</scope>
    <source>
        <strain evidence="9">SM-Chi-D1</strain>
    </source>
</reference>
<dbReference type="InterPro" id="IPR033947">
    <property type="entry name" value="ETF_alpha_N"/>
</dbReference>
<gene>
    <name evidence="8" type="primary">etfA_1</name>
    <name evidence="8" type="ORF">SMSP2_00931</name>
</gene>
<keyword evidence="5" id="KW-0249">Electron transport</keyword>
<feature type="binding site" evidence="6">
    <location>
        <begin position="256"/>
        <end position="257"/>
    </location>
    <ligand>
        <name>FAD</name>
        <dbReference type="ChEBI" id="CHEBI:57692"/>
    </ligand>
</feature>
<dbReference type="Proteomes" id="UP000188181">
    <property type="component" value="Chromosome"/>
</dbReference>
<dbReference type="STRING" id="1851148.SMSP2_00931"/>
<dbReference type="PROSITE" id="PS00696">
    <property type="entry name" value="ETF_ALPHA"/>
    <property type="match status" value="1"/>
</dbReference>
<feature type="binding site" evidence="6">
    <location>
        <begin position="270"/>
        <end position="274"/>
    </location>
    <ligand>
        <name>FAD</name>
        <dbReference type="ChEBI" id="CHEBI:57692"/>
    </ligand>
</feature>
<dbReference type="CDD" id="cd01715">
    <property type="entry name" value="ETF_alpha"/>
    <property type="match status" value="1"/>
</dbReference>
<dbReference type="SUPFAM" id="SSF52467">
    <property type="entry name" value="DHS-like NAD/FAD-binding domain"/>
    <property type="match status" value="1"/>
</dbReference>
<dbReference type="GO" id="GO:0050660">
    <property type="term" value="F:flavin adenine dinucleotide binding"/>
    <property type="evidence" value="ECO:0007669"/>
    <property type="project" value="InterPro"/>
</dbReference>
<evidence type="ECO:0000256" key="1">
    <source>
        <dbReference type="ARBA" id="ARBA00005817"/>
    </source>
</evidence>
<dbReference type="Pfam" id="PF00766">
    <property type="entry name" value="ETF_alpha"/>
    <property type="match status" value="1"/>
</dbReference>
<accession>A0A1Q2MDF1</accession>
<dbReference type="InterPro" id="IPR014731">
    <property type="entry name" value="ETF_asu_C"/>
</dbReference>
<name>A0A1Q2MDF1_9BACT</name>
<dbReference type="InterPro" id="IPR029035">
    <property type="entry name" value="DHS-like_NAD/FAD-binding_dom"/>
</dbReference>
<sequence length="342" mass="37193">MIKVNKEGQVWVFAEQHLGKIEDTSLELMGRARELANKLGVQVGAVLLGSSVKNAADMLVHYGADTVYMGEHPLLEHYQTSSYSKILYDVIQKYEPQIMLFGATPVGRDLAPHVASAVKAGLTADCTDLQIGRHEIKKTGEVYDNLLFQIRPAFGGNIIATIINYDRWPQMATVREGVMPMPEPDGRRKGGIVEIKVSLSHADLVVEILDEHRRDKTVNLKASRIIVAGGAGVGSRENFRLIWDLANCLGAVPGASRAAVDLGFIDRDHQVGQTGTTVRPSLYIAAGISGAVQHQAGMSDSKKIIAINNDPDAPIFNVAHYKIVGDLNEVIPAMIKAIKEKV</sequence>
<dbReference type="InterPro" id="IPR014730">
    <property type="entry name" value="ETF_a/b_N"/>
</dbReference>
<comment type="cofactor">
    <cofactor evidence="6">
        <name>FAD</name>
        <dbReference type="ChEBI" id="CHEBI:57692"/>
    </cofactor>
    <text evidence="6">Binds 1 FAD per dimer.</text>
</comment>
<dbReference type="RefSeq" id="WP_146682833.1">
    <property type="nucleotide sequence ID" value="NZ_CP019646.1"/>
</dbReference>
<dbReference type="Gene3D" id="3.40.50.1220">
    <property type="entry name" value="TPP-binding domain"/>
    <property type="match status" value="1"/>
</dbReference>
<dbReference type="GO" id="GO:0033539">
    <property type="term" value="P:fatty acid beta-oxidation using acyl-CoA dehydrogenase"/>
    <property type="evidence" value="ECO:0007669"/>
    <property type="project" value="TreeGrafter"/>
</dbReference>
<dbReference type="InterPro" id="IPR018206">
    <property type="entry name" value="ETF_asu_C_CS"/>
</dbReference>
<dbReference type="Gene3D" id="3.40.50.620">
    <property type="entry name" value="HUPs"/>
    <property type="match status" value="1"/>
</dbReference>
<dbReference type="Pfam" id="PF01012">
    <property type="entry name" value="ETF"/>
    <property type="match status" value="1"/>
</dbReference>
<evidence type="ECO:0000259" key="7">
    <source>
        <dbReference type="SMART" id="SM00893"/>
    </source>
</evidence>
<dbReference type="PIRSF" id="PIRSF000089">
    <property type="entry name" value="Electra_flavoP_a"/>
    <property type="match status" value="1"/>
</dbReference>
<evidence type="ECO:0000256" key="2">
    <source>
        <dbReference type="ARBA" id="ARBA00022448"/>
    </source>
</evidence>
<evidence type="ECO:0000313" key="8">
    <source>
        <dbReference type="EMBL" id="AQQ70578.1"/>
    </source>
</evidence>